<protein>
    <submittedName>
        <fullName evidence="2">Uncharacterized protein</fullName>
    </submittedName>
</protein>
<proteinExistence type="predicted"/>
<feature type="chain" id="PRO_5036931011" evidence="1">
    <location>
        <begin position="28"/>
        <end position="217"/>
    </location>
</feature>
<dbReference type="Proteomes" id="UP000669179">
    <property type="component" value="Unassembled WGS sequence"/>
</dbReference>
<organism evidence="2 3">
    <name type="scientific">Actinomadura barringtoniae</name>
    <dbReference type="NCBI Taxonomy" id="1427535"/>
    <lineage>
        <taxon>Bacteria</taxon>
        <taxon>Bacillati</taxon>
        <taxon>Actinomycetota</taxon>
        <taxon>Actinomycetes</taxon>
        <taxon>Streptosporangiales</taxon>
        <taxon>Thermomonosporaceae</taxon>
        <taxon>Actinomadura</taxon>
    </lineage>
</organism>
<evidence type="ECO:0000256" key="1">
    <source>
        <dbReference type="SAM" id="SignalP"/>
    </source>
</evidence>
<sequence length="217" mass="23609">MRRRASVVAVVVTVSFAVPVSAGTATAEVDAGKAEIFATNETSNSFDPNDPALRTRLVKFAHQVDEIIRDNGGRPRGSTLLNGTFWSSDLKKADYERSREFHIGRVDAAEVRDIAHKVATRFHQQSVLSFQYLPRRSAQVNAILVQVPGVDFQRLHDAIEADPTLGERLGGGSVTLNGRLIEAGALGDLPLIKQLVRAAGGDWSRATIRYGAWAFVS</sequence>
<keyword evidence="3" id="KW-1185">Reference proteome</keyword>
<keyword evidence="1" id="KW-0732">Signal</keyword>
<accession>A0A939T6I7</accession>
<reference evidence="2" key="1">
    <citation type="submission" date="2021-03" db="EMBL/GenBank/DDBJ databases">
        <authorList>
            <person name="Kanchanasin P."/>
            <person name="Saeng-In P."/>
            <person name="Phongsopitanun W."/>
            <person name="Yuki M."/>
            <person name="Kudo T."/>
            <person name="Ohkuma M."/>
            <person name="Tanasupawat S."/>
        </authorList>
    </citation>
    <scope>NUCLEOTIDE SEQUENCE</scope>
    <source>
        <strain evidence="2">GKU 128</strain>
    </source>
</reference>
<evidence type="ECO:0000313" key="3">
    <source>
        <dbReference type="Proteomes" id="UP000669179"/>
    </source>
</evidence>
<comment type="caution">
    <text evidence="2">The sequence shown here is derived from an EMBL/GenBank/DDBJ whole genome shotgun (WGS) entry which is preliminary data.</text>
</comment>
<dbReference type="RefSeq" id="WP_208258754.1">
    <property type="nucleotide sequence ID" value="NZ_JAGEOJ010000011.1"/>
</dbReference>
<evidence type="ECO:0000313" key="2">
    <source>
        <dbReference type="EMBL" id="MBO2450879.1"/>
    </source>
</evidence>
<feature type="signal peptide" evidence="1">
    <location>
        <begin position="1"/>
        <end position="27"/>
    </location>
</feature>
<dbReference type="AlphaFoldDB" id="A0A939T6I7"/>
<gene>
    <name evidence="2" type="ORF">J4573_27545</name>
</gene>
<name>A0A939T6I7_9ACTN</name>
<dbReference type="EMBL" id="JAGEOJ010000011">
    <property type="protein sequence ID" value="MBO2450879.1"/>
    <property type="molecule type" value="Genomic_DNA"/>
</dbReference>